<evidence type="ECO:0000313" key="2">
    <source>
        <dbReference type="EMBL" id="BDY33176.1"/>
    </source>
</evidence>
<feature type="region of interest" description="Disordered" evidence="1">
    <location>
        <begin position="421"/>
        <end position="448"/>
    </location>
</feature>
<proteinExistence type="predicted"/>
<sequence>MSDEHRCITGPRCRGRDGDRQPARTERAGTLCDACLAAHNDAIGRLLRDYAMLGATIGERHSNAGETVRSSRNPGVPINVHAERLRADIVEWAQRGAIVVARQLNTALPATRGRKLPPARHPETHKPITAEPGSVAARTAQRTAPTDVTVLHAYLRLIEPRVEDLAYEPAHRTLVWARPERCADHQEMIELAEAELAETPADDENRATLERALERARLAAANCDTCNGWGHNGQAFGITTVTGLTIVERLTELHHTVRQHLGHTRLRERYTMPCPNCGAFTVGKDDGQAIIDCRTCEYAWTEREYRILVGMHVEREVEETVLRPQLDEAYGRLDSIADLAAKLDNPDEVNAPGAGGIILDAIRKIMDGHLPPEQRTVGYDVTSTIAAQAAEDDWTWKKEKPYKKPRKKTKEPVAENISKIAQSSRSLLADDDTDPDAHRGPVCQQPGCNLIHTGECP</sequence>
<name>A0AAI8XSG7_MYCME</name>
<dbReference type="Proteomes" id="UP001241092">
    <property type="component" value="Chromosome"/>
</dbReference>
<dbReference type="EMBL" id="AP027452">
    <property type="protein sequence ID" value="BDY33176.1"/>
    <property type="molecule type" value="Genomic_DNA"/>
</dbReference>
<organism evidence="2 3">
    <name type="scientific">Mycolicibacterium mageritense</name>
    <name type="common">Mycobacterium mageritense</name>
    <dbReference type="NCBI Taxonomy" id="53462"/>
    <lineage>
        <taxon>Bacteria</taxon>
        <taxon>Bacillati</taxon>
        <taxon>Actinomycetota</taxon>
        <taxon>Actinomycetes</taxon>
        <taxon>Mycobacteriales</taxon>
        <taxon>Mycobacteriaceae</taxon>
        <taxon>Mycolicibacterium</taxon>
    </lineage>
</organism>
<evidence type="ECO:0000313" key="3">
    <source>
        <dbReference type="Proteomes" id="UP001241092"/>
    </source>
</evidence>
<dbReference type="RefSeq" id="WP_286212780.1">
    <property type="nucleotide sequence ID" value="NZ_AP027452.1"/>
</dbReference>
<accession>A0AAI8XSG7</accession>
<gene>
    <name evidence="2" type="ORF">hbim_07151</name>
</gene>
<feature type="compositionally biased region" description="Basic and acidic residues" evidence="1">
    <location>
        <begin position="14"/>
        <end position="23"/>
    </location>
</feature>
<dbReference type="AlphaFoldDB" id="A0AAI8XSG7"/>
<reference evidence="2" key="1">
    <citation type="submission" date="2023-03" db="EMBL/GenBank/DDBJ databases">
        <title>Draft genome sequence of a Mycolicibacterium mageritense strain H4_3_1 isolated from a hybrid biological-inorganic system reactor.</title>
        <authorList>
            <person name="Feng X."/>
            <person name="Kazama D."/>
            <person name="Sato K."/>
            <person name="Kobayashi H."/>
        </authorList>
    </citation>
    <scope>NUCLEOTIDE SEQUENCE</scope>
    <source>
        <strain evidence="2">H4_3_1</strain>
    </source>
</reference>
<evidence type="ECO:0000256" key="1">
    <source>
        <dbReference type="SAM" id="MobiDB-lite"/>
    </source>
</evidence>
<feature type="region of interest" description="Disordered" evidence="1">
    <location>
        <begin position="1"/>
        <end position="23"/>
    </location>
</feature>
<protein>
    <submittedName>
        <fullName evidence="2">Uncharacterized protein</fullName>
    </submittedName>
</protein>